<evidence type="ECO:0000313" key="1">
    <source>
        <dbReference type="EMBL" id="CAG8589386.1"/>
    </source>
</evidence>
<gene>
    <name evidence="1" type="ORF">ACOLOM_LOCUS6260</name>
</gene>
<protein>
    <submittedName>
        <fullName evidence="1">13980_t:CDS:1</fullName>
    </submittedName>
</protein>
<organism evidence="1 2">
    <name type="scientific">Acaulospora colombiana</name>
    <dbReference type="NCBI Taxonomy" id="27376"/>
    <lineage>
        <taxon>Eukaryota</taxon>
        <taxon>Fungi</taxon>
        <taxon>Fungi incertae sedis</taxon>
        <taxon>Mucoromycota</taxon>
        <taxon>Glomeromycotina</taxon>
        <taxon>Glomeromycetes</taxon>
        <taxon>Diversisporales</taxon>
        <taxon>Acaulosporaceae</taxon>
        <taxon>Acaulospora</taxon>
    </lineage>
</organism>
<feature type="non-terminal residue" evidence="1">
    <location>
        <position position="511"/>
    </location>
</feature>
<sequence>MLIIAEKNQTTRLSSDFAHGSQSFPVQEVYRTNSVIKPLGKKTAPLPSVTLSITLAKEFLRDALTVKQLRVEIWVPEGSKKSASKFILSKQEVEDLIFANTDITSAPIVLAIRVSKLDNVKTIGTAFADTSIRKLGISQFAETELFSNIEVGNEGKNEDYDLSKLRQVLERCNVIVTERKPGESTIYPLYFSLNIDLLAEFSTKDVEQDVTRLLSGEQPLVGLAAFDLRVAMSATAGLIRYLDLMRDPSNFGHYSLDQHDLGQFMRLDASAVQALSLLPGPRDAGNKNTSLIGLLNKCKTAQGGRLIAQWLKQPLVNLHEISEYTVGTFKTSLMDSGEEKRQTLVELFVDDSSSRRGLQDEFLRYMPDMHRICKRFHKKAASLEDVIRIPDLIEQLESLQTDSLGQSAMIKEHYIEPFRRFDENISKFKEMVEQTIDLDQLKNHQWIKGRYVIKPEYDESLQVLADKLSEIVDGLDAEHREVARDLGLELDKKLHLENNPTHGYCFRISKI</sequence>
<name>A0ACA9MHI3_9GLOM</name>
<dbReference type="EMBL" id="CAJVPT010012716">
    <property type="protein sequence ID" value="CAG8589386.1"/>
    <property type="molecule type" value="Genomic_DNA"/>
</dbReference>
<reference evidence="1" key="1">
    <citation type="submission" date="2021-06" db="EMBL/GenBank/DDBJ databases">
        <authorList>
            <person name="Kallberg Y."/>
            <person name="Tangrot J."/>
            <person name="Rosling A."/>
        </authorList>
    </citation>
    <scope>NUCLEOTIDE SEQUENCE</scope>
    <source>
        <strain evidence="1">CL356</strain>
    </source>
</reference>
<dbReference type="Proteomes" id="UP000789525">
    <property type="component" value="Unassembled WGS sequence"/>
</dbReference>
<accession>A0ACA9MHI3</accession>
<proteinExistence type="predicted"/>
<comment type="caution">
    <text evidence="1">The sequence shown here is derived from an EMBL/GenBank/DDBJ whole genome shotgun (WGS) entry which is preliminary data.</text>
</comment>
<keyword evidence="2" id="KW-1185">Reference proteome</keyword>
<evidence type="ECO:0000313" key="2">
    <source>
        <dbReference type="Proteomes" id="UP000789525"/>
    </source>
</evidence>